<evidence type="ECO:0000259" key="1">
    <source>
        <dbReference type="Pfam" id="PF08241"/>
    </source>
</evidence>
<protein>
    <submittedName>
        <fullName evidence="2">Class I SAM-dependent methyltransferase</fullName>
        <ecNumber evidence="2">2.1.1.222</ecNumber>
        <ecNumber evidence="2">2.1.1.64</ecNumber>
    </submittedName>
</protein>
<keyword evidence="3" id="KW-1185">Reference proteome</keyword>
<dbReference type="Gene3D" id="3.40.50.150">
    <property type="entry name" value="Vaccinia Virus protein VP39"/>
    <property type="match status" value="1"/>
</dbReference>
<dbReference type="SUPFAM" id="SSF53335">
    <property type="entry name" value="S-adenosyl-L-methionine-dependent methyltransferases"/>
    <property type="match status" value="1"/>
</dbReference>
<sequence>MTDPGTWTPEHYRRANGRQFRTAIEALELAGLHSGRLADVGCGSGEITREMASRGYAVTASDFSPAMVEATRELCAGLPVTVEVRDARNLQLAPGAFDIVHCSWVLHWLDDIDHALTEMAAAVAPGGALVVQWSRANPRNQPDPVIMLEAVMNRPRWRDRLADTPFAMFQHPADEVVARLTAAGLAIELPPTELDAQFVADPVALGQIMKAAGLAEQAKKLGGDADDFVTEVATEMVKANELNPHNMRVIARRC</sequence>
<dbReference type="Proteomes" id="UP001589810">
    <property type="component" value="Unassembled WGS sequence"/>
</dbReference>
<proteinExistence type="predicted"/>
<dbReference type="RefSeq" id="WP_273937369.1">
    <property type="nucleotide sequence ID" value="NZ_CP097263.1"/>
</dbReference>
<evidence type="ECO:0000313" key="3">
    <source>
        <dbReference type="Proteomes" id="UP001589810"/>
    </source>
</evidence>
<organism evidence="2 3">
    <name type="scientific">Kutzneria chonburiensis</name>
    <dbReference type="NCBI Taxonomy" id="1483604"/>
    <lineage>
        <taxon>Bacteria</taxon>
        <taxon>Bacillati</taxon>
        <taxon>Actinomycetota</taxon>
        <taxon>Actinomycetes</taxon>
        <taxon>Pseudonocardiales</taxon>
        <taxon>Pseudonocardiaceae</taxon>
        <taxon>Kutzneria</taxon>
    </lineage>
</organism>
<keyword evidence="2" id="KW-0808">Transferase</keyword>
<dbReference type="EC" id="2.1.1.222" evidence="2"/>
<dbReference type="GO" id="GO:0032259">
    <property type="term" value="P:methylation"/>
    <property type="evidence" value="ECO:0007669"/>
    <property type="project" value="UniProtKB-KW"/>
</dbReference>
<dbReference type="GO" id="GO:0061542">
    <property type="term" value="F:3-demethylubiquinol 3-O-methyltransferase activity"/>
    <property type="evidence" value="ECO:0007669"/>
    <property type="project" value="UniProtKB-EC"/>
</dbReference>
<feature type="domain" description="Methyltransferase type 11" evidence="1">
    <location>
        <begin position="39"/>
        <end position="131"/>
    </location>
</feature>
<dbReference type="Pfam" id="PF08241">
    <property type="entry name" value="Methyltransf_11"/>
    <property type="match status" value="1"/>
</dbReference>
<reference evidence="2 3" key="1">
    <citation type="submission" date="2024-09" db="EMBL/GenBank/DDBJ databases">
        <authorList>
            <person name="Sun Q."/>
            <person name="Mori K."/>
        </authorList>
    </citation>
    <scope>NUCLEOTIDE SEQUENCE [LARGE SCALE GENOMIC DNA]</scope>
    <source>
        <strain evidence="2 3">TBRC 1432</strain>
    </source>
</reference>
<dbReference type="EC" id="2.1.1.64" evidence="2"/>
<dbReference type="CDD" id="cd02440">
    <property type="entry name" value="AdoMet_MTases"/>
    <property type="match status" value="1"/>
</dbReference>
<comment type="caution">
    <text evidence="2">The sequence shown here is derived from an EMBL/GenBank/DDBJ whole genome shotgun (WGS) entry which is preliminary data.</text>
</comment>
<accession>A0ABV6N3J3</accession>
<dbReference type="PANTHER" id="PTHR43861:SF1">
    <property type="entry name" value="TRANS-ACONITATE 2-METHYLTRANSFERASE"/>
    <property type="match status" value="1"/>
</dbReference>
<name>A0ABV6N3J3_9PSEU</name>
<keyword evidence="2" id="KW-0489">Methyltransferase</keyword>
<dbReference type="PANTHER" id="PTHR43861">
    <property type="entry name" value="TRANS-ACONITATE 2-METHYLTRANSFERASE-RELATED"/>
    <property type="match status" value="1"/>
</dbReference>
<gene>
    <name evidence="2" type="ORF">ACFFH7_36860</name>
</gene>
<dbReference type="GO" id="GO:0102208">
    <property type="term" value="F:2-polyprenyl-6-hydroxyphenol methylase activity"/>
    <property type="evidence" value="ECO:0007669"/>
    <property type="project" value="UniProtKB-EC"/>
</dbReference>
<evidence type="ECO:0000313" key="2">
    <source>
        <dbReference type="EMBL" id="MFC0547130.1"/>
    </source>
</evidence>
<dbReference type="InterPro" id="IPR013216">
    <property type="entry name" value="Methyltransf_11"/>
</dbReference>
<dbReference type="InterPro" id="IPR029063">
    <property type="entry name" value="SAM-dependent_MTases_sf"/>
</dbReference>
<dbReference type="EMBL" id="JBHLUD010000013">
    <property type="protein sequence ID" value="MFC0547130.1"/>
    <property type="molecule type" value="Genomic_DNA"/>
</dbReference>